<gene>
    <name evidence="2" type="ORF">MGR_3062</name>
</gene>
<feature type="signal peptide" evidence="1">
    <location>
        <begin position="1"/>
        <end position="21"/>
    </location>
</feature>
<organism evidence="2">
    <name type="scientific">Magnetospirillum gryphiswaldense</name>
    <dbReference type="NCBI Taxonomy" id="55518"/>
    <lineage>
        <taxon>Bacteria</taxon>
        <taxon>Pseudomonadati</taxon>
        <taxon>Pseudomonadota</taxon>
        <taxon>Alphaproteobacteria</taxon>
        <taxon>Rhodospirillales</taxon>
        <taxon>Rhodospirillaceae</taxon>
        <taxon>Magnetospirillum</taxon>
    </lineage>
</organism>
<dbReference type="AlphaFoldDB" id="A4U1F2"/>
<feature type="chain" id="PRO_5002674343" evidence="1">
    <location>
        <begin position="22"/>
        <end position="151"/>
    </location>
</feature>
<sequence length="151" mass="15741">MSTNRLTIIAAVFLLSVPAFAQAPADSAGPGGVRITISKTDCSRLVRHTPSDDVAFRPGEGVRGKRVAPADVPGSGAGAIPNLVPDVLEIPINIKPMQGKAYATHGLDDTTSQLGIVRYDITKNTFTFNGEPMGGADQQALAEACAKRGVR</sequence>
<protein>
    <submittedName>
        <fullName evidence="2">Pyrimidine deaminase</fullName>
    </submittedName>
</protein>
<evidence type="ECO:0000256" key="1">
    <source>
        <dbReference type="SAM" id="SignalP"/>
    </source>
</evidence>
<reference evidence="2" key="1">
    <citation type="journal article" date="2007" name="J. Bacteriol.">
        <title>Comparative genome analysis of four magnetotactic bacteria reveals a complex set of group-specific genes implicated in magnetosome biomineralization and function.</title>
        <authorList>
            <person name="Richter M."/>
            <person name="Kube M."/>
            <person name="Bazylinski D.A."/>
            <person name="Lombardot T."/>
            <person name="Gloeckner F.O."/>
            <person name="Reinhardt R."/>
            <person name="Schueler D."/>
        </authorList>
    </citation>
    <scope>NUCLEOTIDE SEQUENCE</scope>
    <source>
        <strain evidence="2">MSR-1</strain>
    </source>
</reference>
<proteinExistence type="predicted"/>
<dbReference type="EMBL" id="CU459003">
    <property type="protein sequence ID" value="CAM76709.1"/>
    <property type="molecule type" value="Genomic_DNA"/>
</dbReference>
<accession>A4U1F2</accession>
<name>A4U1F2_9PROT</name>
<evidence type="ECO:0000313" key="2">
    <source>
        <dbReference type="EMBL" id="CAM76709.1"/>
    </source>
</evidence>
<keyword evidence="1" id="KW-0732">Signal</keyword>